<proteinExistence type="predicted"/>
<dbReference type="AlphaFoldDB" id="A0A6M1L4M0"/>
<gene>
    <name evidence="5" type="ORF">ENC19_01645</name>
</gene>
<evidence type="ECO:0000259" key="4">
    <source>
        <dbReference type="PROSITE" id="PS50949"/>
    </source>
</evidence>
<dbReference type="GO" id="GO:0003700">
    <property type="term" value="F:DNA-binding transcription factor activity"/>
    <property type="evidence" value="ECO:0007669"/>
    <property type="project" value="InterPro"/>
</dbReference>
<dbReference type="SMART" id="SM00345">
    <property type="entry name" value="HTH_GNTR"/>
    <property type="match status" value="1"/>
</dbReference>
<dbReference type="InterPro" id="IPR011663">
    <property type="entry name" value="UTRA"/>
</dbReference>
<keyword evidence="3" id="KW-0804">Transcription</keyword>
<evidence type="ECO:0000256" key="3">
    <source>
        <dbReference type="ARBA" id="ARBA00023163"/>
    </source>
</evidence>
<evidence type="ECO:0000313" key="5">
    <source>
        <dbReference type="EMBL" id="NGM11474.1"/>
    </source>
</evidence>
<dbReference type="InterPro" id="IPR000524">
    <property type="entry name" value="Tscrpt_reg_HTH_GntR"/>
</dbReference>
<dbReference type="InterPro" id="IPR036388">
    <property type="entry name" value="WH-like_DNA-bd_sf"/>
</dbReference>
<dbReference type="GO" id="GO:0003677">
    <property type="term" value="F:DNA binding"/>
    <property type="evidence" value="ECO:0007669"/>
    <property type="project" value="UniProtKB-KW"/>
</dbReference>
<comment type="caution">
    <text evidence="5">The sequence shown here is derived from an EMBL/GenBank/DDBJ whole genome shotgun (WGS) entry which is preliminary data.</text>
</comment>
<keyword evidence="6" id="KW-1185">Reference proteome</keyword>
<dbReference type="SUPFAM" id="SSF64288">
    <property type="entry name" value="Chorismate lyase-like"/>
    <property type="match status" value="1"/>
</dbReference>
<organism evidence="5 6">
    <name type="scientific">Verrucosispora sioxanthis</name>
    <dbReference type="NCBI Taxonomy" id="2499994"/>
    <lineage>
        <taxon>Bacteria</taxon>
        <taxon>Bacillati</taxon>
        <taxon>Actinomycetota</taxon>
        <taxon>Actinomycetes</taxon>
        <taxon>Micromonosporales</taxon>
        <taxon>Micromonosporaceae</taxon>
        <taxon>Micromonospora</taxon>
    </lineage>
</organism>
<dbReference type="SMART" id="SM00866">
    <property type="entry name" value="UTRA"/>
    <property type="match status" value="1"/>
</dbReference>
<dbReference type="PRINTS" id="PR00035">
    <property type="entry name" value="HTHGNTR"/>
</dbReference>
<sequence length="255" mass="27578">MVTGQDAPTARYRTIAADLAAKIRAGDYRPGEALPSQRDLSAAYGVTLMTLRQALRQLSDEGLIEQQPGRGTFVAPPHLAYRLGSLRSFADDLRDQGHEVRTTVVGRAVRRLPARIAGTLRTDTTDYGLRLERVRAFAGRRAVHQVSWVRASHADGLREVDFTATSLYEALAARGVSVARATETIRPGVLDAALATHLDAAPGAAVLISDRTTYTLDGTAIVVDRATILGNMMQINTDRAVRGLSLHWGASRDLP</sequence>
<evidence type="ECO:0000256" key="2">
    <source>
        <dbReference type="ARBA" id="ARBA00023125"/>
    </source>
</evidence>
<keyword evidence="2" id="KW-0238">DNA-binding</keyword>
<protein>
    <submittedName>
        <fullName evidence="5">GntR family transcriptional regulator</fullName>
    </submittedName>
</protein>
<dbReference type="Gene3D" id="1.10.10.10">
    <property type="entry name" value="Winged helix-like DNA-binding domain superfamily/Winged helix DNA-binding domain"/>
    <property type="match status" value="1"/>
</dbReference>
<dbReference type="Pfam" id="PF00392">
    <property type="entry name" value="GntR"/>
    <property type="match status" value="1"/>
</dbReference>
<feature type="domain" description="HTH gntR-type" evidence="4">
    <location>
        <begin position="9"/>
        <end position="77"/>
    </location>
</feature>
<evidence type="ECO:0000313" key="6">
    <source>
        <dbReference type="Proteomes" id="UP000478148"/>
    </source>
</evidence>
<dbReference type="PANTHER" id="PTHR44846">
    <property type="entry name" value="MANNOSYL-D-GLYCERATE TRANSPORT/METABOLISM SYSTEM REPRESSOR MNGR-RELATED"/>
    <property type="match status" value="1"/>
</dbReference>
<dbReference type="InterPro" id="IPR050679">
    <property type="entry name" value="Bact_HTH_transcr_reg"/>
</dbReference>
<dbReference type="PROSITE" id="PS50949">
    <property type="entry name" value="HTH_GNTR"/>
    <property type="match status" value="1"/>
</dbReference>
<dbReference type="Proteomes" id="UP000478148">
    <property type="component" value="Unassembled WGS sequence"/>
</dbReference>
<dbReference type="SUPFAM" id="SSF46785">
    <property type="entry name" value="Winged helix' DNA-binding domain"/>
    <property type="match status" value="1"/>
</dbReference>
<dbReference type="InterPro" id="IPR036390">
    <property type="entry name" value="WH_DNA-bd_sf"/>
</dbReference>
<accession>A0A6M1L4M0</accession>
<reference evidence="5 6" key="1">
    <citation type="submission" date="2020-02" db="EMBL/GenBank/DDBJ databases">
        <title>Draft Genome Sequence of Verrucosispora sp. Strain CWR15, Isolated from Gulf of Mexico Sponge.</title>
        <authorList>
            <person name="Kennedy S.J."/>
            <person name="Cella E."/>
            <person name="Azarian T."/>
            <person name="Baker B.J."/>
            <person name="Shaw L.N."/>
        </authorList>
    </citation>
    <scope>NUCLEOTIDE SEQUENCE [LARGE SCALE GENOMIC DNA]</scope>
    <source>
        <strain evidence="5 6">CWR15</strain>
    </source>
</reference>
<dbReference type="EMBL" id="SAIY01000001">
    <property type="protein sequence ID" value="NGM11474.1"/>
    <property type="molecule type" value="Genomic_DNA"/>
</dbReference>
<dbReference type="Pfam" id="PF07702">
    <property type="entry name" value="UTRA"/>
    <property type="match status" value="1"/>
</dbReference>
<evidence type="ECO:0000256" key="1">
    <source>
        <dbReference type="ARBA" id="ARBA00023015"/>
    </source>
</evidence>
<dbReference type="InterPro" id="IPR028978">
    <property type="entry name" value="Chorismate_lyase_/UTRA_dom_sf"/>
</dbReference>
<dbReference type="CDD" id="cd07377">
    <property type="entry name" value="WHTH_GntR"/>
    <property type="match status" value="1"/>
</dbReference>
<keyword evidence="1" id="KW-0805">Transcription regulation</keyword>
<dbReference type="RefSeq" id="WP_164445372.1">
    <property type="nucleotide sequence ID" value="NZ_SAIY01000001.1"/>
</dbReference>
<name>A0A6M1L4M0_9ACTN</name>
<dbReference type="Gene3D" id="3.40.1410.10">
    <property type="entry name" value="Chorismate lyase-like"/>
    <property type="match status" value="1"/>
</dbReference>
<dbReference type="PANTHER" id="PTHR44846:SF1">
    <property type="entry name" value="MANNOSYL-D-GLYCERATE TRANSPORT_METABOLISM SYSTEM REPRESSOR MNGR-RELATED"/>
    <property type="match status" value="1"/>
</dbReference>
<dbReference type="GO" id="GO:0045892">
    <property type="term" value="P:negative regulation of DNA-templated transcription"/>
    <property type="evidence" value="ECO:0007669"/>
    <property type="project" value="TreeGrafter"/>
</dbReference>